<comment type="subcellular location">
    <subcellularLocation>
        <location evidence="3">Cytoplasm</location>
    </subcellularLocation>
</comment>
<keyword evidence="2 3" id="KW-0143">Chaperone</keyword>
<evidence type="ECO:0000256" key="4">
    <source>
        <dbReference type="RuleBase" id="RU000535"/>
    </source>
</evidence>
<dbReference type="STRING" id="1121449.SAMN02745704_01705"/>
<evidence type="ECO:0000256" key="2">
    <source>
        <dbReference type="ARBA" id="ARBA00023186"/>
    </source>
</evidence>
<dbReference type="PANTHER" id="PTHR10772:SF58">
    <property type="entry name" value="CO-CHAPERONIN GROES"/>
    <property type="match status" value="1"/>
</dbReference>
<dbReference type="HAMAP" id="MF_00580">
    <property type="entry name" value="CH10"/>
    <property type="match status" value="1"/>
</dbReference>
<comment type="function">
    <text evidence="3 4">Together with the chaperonin GroEL, plays an essential role in assisting protein folding. The GroEL-GroES system forms a nano-cage that allows encapsulation of the non-native substrate proteins and provides a physical environment optimized to promote and accelerate protein folding. GroES binds to the apical surface of the GroEL ring, thereby capping the opening of the GroEL channel.</text>
</comment>
<dbReference type="EMBL" id="FUYC01000006">
    <property type="protein sequence ID" value="SKA83701.1"/>
    <property type="molecule type" value="Genomic_DNA"/>
</dbReference>
<accession>A0A1T4X4C2</accession>
<dbReference type="GO" id="GO:0005737">
    <property type="term" value="C:cytoplasm"/>
    <property type="evidence" value="ECO:0007669"/>
    <property type="project" value="UniProtKB-SubCell"/>
</dbReference>
<dbReference type="InterPro" id="IPR011032">
    <property type="entry name" value="GroES-like_sf"/>
</dbReference>
<gene>
    <name evidence="3" type="primary">groES</name>
    <name evidence="3" type="synonym">groS</name>
    <name evidence="5" type="ORF">SAMN02745704_01705</name>
</gene>
<dbReference type="PRINTS" id="PR00297">
    <property type="entry name" value="CHAPERONIN10"/>
</dbReference>
<dbReference type="NCBIfam" id="NF001533">
    <property type="entry name" value="PRK00364.2-4"/>
    <property type="match status" value="1"/>
</dbReference>
<dbReference type="CDD" id="cd00320">
    <property type="entry name" value="cpn10"/>
    <property type="match status" value="1"/>
</dbReference>
<dbReference type="FunFam" id="2.30.33.40:FF:000001">
    <property type="entry name" value="10 kDa chaperonin"/>
    <property type="match status" value="1"/>
</dbReference>
<protein>
    <recommendedName>
        <fullName evidence="3">Co-chaperonin GroES</fullName>
    </recommendedName>
    <alternativeName>
        <fullName evidence="3">10 kDa chaperonin</fullName>
    </alternativeName>
    <alternativeName>
        <fullName evidence="3">Chaperonin-10</fullName>
        <shortName evidence="3">Cpn10</shortName>
    </alternativeName>
</protein>
<dbReference type="GO" id="GO:0005524">
    <property type="term" value="F:ATP binding"/>
    <property type="evidence" value="ECO:0007669"/>
    <property type="project" value="InterPro"/>
</dbReference>
<dbReference type="InterPro" id="IPR020818">
    <property type="entry name" value="Chaperonin_GroES"/>
</dbReference>
<dbReference type="GO" id="GO:0051082">
    <property type="term" value="F:unfolded protein binding"/>
    <property type="evidence" value="ECO:0007669"/>
    <property type="project" value="TreeGrafter"/>
</dbReference>
<dbReference type="AlphaFoldDB" id="A0A1T4X4C2"/>
<evidence type="ECO:0000256" key="3">
    <source>
        <dbReference type="HAMAP-Rule" id="MF_00580"/>
    </source>
</evidence>
<dbReference type="Pfam" id="PF00166">
    <property type="entry name" value="Cpn10"/>
    <property type="match status" value="1"/>
</dbReference>
<dbReference type="OrthoDB" id="9806791at2"/>
<name>A0A1T4X4C2_9BACT</name>
<evidence type="ECO:0000313" key="5">
    <source>
        <dbReference type="EMBL" id="SKA83701.1"/>
    </source>
</evidence>
<dbReference type="RefSeq" id="WP_078717263.1">
    <property type="nucleotide sequence ID" value="NZ_FUYC01000006.1"/>
</dbReference>
<dbReference type="NCBIfam" id="NF001531">
    <property type="entry name" value="PRK00364.2-2"/>
    <property type="match status" value="1"/>
</dbReference>
<keyword evidence="6" id="KW-1185">Reference proteome</keyword>
<sequence length="90" mass="9833">MNLKPLHDNVLIQREESEERTASGIIIPDSAKERPQRGTVLAVGPGKGEAAMNLKKGDTVLFAKYAGTEFKVDGLELVIMRQDDVIAIVE</sequence>
<dbReference type="PANTHER" id="PTHR10772">
    <property type="entry name" value="10 KDA HEAT SHOCK PROTEIN"/>
    <property type="match status" value="1"/>
</dbReference>
<dbReference type="SUPFAM" id="SSF50129">
    <property type="entry name" value="GroES-like"/>
    <property type="match status" value="1"/>
</dbReference>
<reference evidence="5 6" key="1">
    <citation type="submission" date="2017-02" db="EMBL/GenBank/DDBJ databases">
        <authorList>
            <person name="Peterson S.W."/>
        </authorList>
    </citation>
    <scope>NUCLEOTIDE SEQUENCE [LARGE SCALE GENOMIC DNA]</scope>
    <source>
        <strain evidence="5 6">DSM 16080</strain>
    </source>
</reference>
<comment type="subunit">
    <text evidence="3">Heptamer of 7 subunits arranged in a ring. Interacts with the chaperonin GroEL.</text>
</comment>
<dbReference type="SMART" id="SM00883">
    <property type="entry name" value="Cpn10"/>
    <property type="match status" value="1"/>
</dbReference>
<dbReference type="GO" id="GO:0044183">
    <property type="term" value="F:protein folding chaperone"/>
    <property type="evidence" value="ECO:0007669"/>
    <property type="project" value="InterPro"/>
</dbReference>
<organism evidence="5 6">
    <name type="scientific">Paucidesulfovibrio gracilis DSM 16080</name>
    <dbReference type="NCBI Taxonomy" id="1121449"/>
    <lineage>
        <taxon>Bacteria</taxon>
        <taxon>Pseudomonadati</taxon>
        <taxon>Thermodesulfobacteriota</taxon>
        <taxon>Desulfovibrionia</taxon>
        <taxon>Desulfovibrionales</taxon>
        <taxon>Desulfovibrionaceae</taxon>
        <taxon>Paucidesulfovibrio</taxon>
    </lineage>
</organism>
<keyword evidence="3" id="KW-0963">Cytoplasm</keyword>
<evidence type="ECO:0000256" key="1">
    <source>
        <dbReference type="ARBA" id="ARBA00006975"/>
    </source>
</evidence>
<dbReference type="Gene3D" id="2.30.33.40">
    <property type="entry name" value="GroES chaperonin"/>
    <property type="match status" value="1"/>
</dbReference>
<comment type="similarity">
    <text evidence="1 3 4">Belongs to the GroES chaperonin family.</text>
</comment>
<dbReference type="GO" id="GO:0046872">
    <property type="term" value="F:metal ion binding"/>
    <property type="evidence" value="ECO:0007669"/>
    <property type="project" value="TreeGrafter"/>
</dbReference>
<dbReference type="GO" id="GO:0051087">
    <property type="term" value="F:protein-folding chaperone binding"/>
    <property type="evidence" value="ECO:0007669"/>
    <property type="project" value="TreeGrafter"/>
</dbReference>
<dbReference type="InterPro" id="IPR037124">
    <property type="entry name" value="Chaperonin_GroES_sf"/>
</dbReference>
<dbReference type="Proteomes" id="UP000190027">
    <property type="component" value="Unassembled WGS sequence"/>
</dbReference>
<evidence type="ECO:0000313" key="6">
    <source>
        <dbReference type="Proteomes" id="UP000190027"/>
    </source>
</evidence>
<proteinExistence type="inferred from homology"/>